<dbReference type="NCBIfam" id="TIGR01726">
    <property type="entry name" value="HEQRo_perm_3TM"/>
    <property type="match status" value="1"/>
</dbReference>
<keyword evidence="5" id="KW-0029">Amino-acid transport</keyword>
<dbReference type="PANTHER" id="PTHR30614">
    <property type="entry name" value="MEMBRANE COMPONENT OF AMINO ACID ABC TRANSPORTER"/>
    <property type="match status" value="1"/>
</dbReference>
<dbReference type="CDD" id="cd06261">
    <property type="entry name" value="TM_PBP2"/>
    <property type="match status" value="1"/>
</dbReference>
<dbReference type="FunFam" id="1.10.3720.10:FF:000006">
    <property type="entry name" value="Glutamate/aspartate ABC transporter, permease protein GltK"/>
    <property type="match status" value="1"/>
</dbReference>
<dbReference type="EMBL" id="JACRSY010000001">
    <property type="protein sequence ID" value="MBC8577972.1"/>
    <property type="molecule type" value="Genomic_DNA"/>
</dbReference>
<keyword evidence="3" id="KW-1003">Cell membrane</keyword>
<evidence type="ECO:0000256" key="7">
    <source>
        <dbReference type="ARBA" id="ARBA00023136"/>
    </source>
</evidence>
<accession>A0A926IBS1</accession>
<evidence type="ECO:0000256" key="6">
    <source>
        <dbReference type="ARBA" id="ARBA00022989"/>
    </source>
</evidence>
<dbReference type="InterPro" id="IPR010065">
    <property type="entry name" value="AA_ABC_transptr_permease_3TM"/>
</dbReference>
<evidence type="ECO:0000259" key="9">
    <source>
        <dbReference type="PROSITE" id="PS50928"/>
    </source>
</evidence>
<dbReference type="RefSeq" id="WP_249331092.1">
    <property type="nucleotide sequence ID" value="NZ_JACRSY010000001.1"/>
</dbReference>
<comment type="similarity">
    <text evidence="8">Belongs to the binding-protein-dependent transport system permease family.</text>
</comment>
<dbReference type="Gene3D" id="1.10.3720.10">
    <property type="entry name" value="MetI-like"/>
    <property type="match status" value="1"/>
</dbReference>
<name>A0A926IBS1_9FIRM</name>
<feature type="transmembrane region" description="Helical" evidence="8">
    <location>
        <begin position="24"/>
        <end position="48"/>
    </location>
</feature>
<protein>
    <submittedName>
        <fullName evidence="10">Amino acid ABC transporter permease</fullName>
    </submittedName>
</protein>
<evidence type="ECO:0000256" key="4">
    <source>
        <dbReference type="ARBA" id="ARBA00022692"/>
    </source>
</evidence>
<dbReference type="AlphaFoldDB" id="A0A926IBS1"/>
<reference evidence="10" key="1">
    <citation type="submission" date="2020-08" db="EMBL/GenBank/DDBJ databases">
        <title>Genome public.</title>
        <authorList>
            <person name="Liu C."/>
            <person name="Sun Q."/>
        </authorList>
    </citation>
    <scope>NUCLEOTIDE SEQUENCE</scope>
    <source>
        <strain evidence="10">NSJ-12</strain>
    </source>
</reference>
<sequence length="220" mass="24599">MDMINNIFEYTLLLMPQVLEGLEITLKLFALTLIFSIPLGILLALGRLSRFKLVKALTSLYIVVIRGTPLLLQIVFVFFGLPLIGITFDRFPAALFAFSLNYGAYFAEIFRAGITSIDKGQYEGAEVLGISGRETFFHIIFPQALKRVLPPVGNEVVTLIKDTALVYIIGLDELLKVGKIACNRDSSLIPLIIIAIVYLILTAILSKIMTVIEKKYDYYQ</sequence>
<proteinExistence type="inferred from homology"/>
<keyword evidence="4 8" id="KW-0812">Transmembrane</keyword>
<keyword evidence="11" id="KW-1185">Reference proteome</keyword>
<comment type="subcellular location">
    <subcellularLocation>
        <location evidence="1 8">Cell membrane</location>
        <topology evidence="1 8">Multi-pass membrane protein</topology>
    </subcellularLocation>
</comment>
<feature type="transmembrane region" description="Helical" evidence="8">
    <location>
        <begin position="60"/>
        <end position="85"/>
    </location>
</feature>
<dbReference type="GO" id="GO:0043190">
    <property type="term" value="C:ATP-binding cassette (ABC) transporter complex"/>
    <property type="evidence" value="ECO:0007669"/>
    <property type="project" value="InterPro"/>
</dbReference>
<gene>
    <name evidence="10" type="ORF">H8718_00260</name>
</gene>
<dbReference type="InterPro" id="IPR035906">
    <property type="entry name" value="MetI-like_sf"/>
</dbReference>
<dbReference type="SUPFAM" id="SSF161098">
    <property type="entry name" value="MetI-like"/>
    <property type="match status" value="1"/>
</dbReference>
<evidence type="ECO:0000313" key="10">
    <source>
        <dbReference type="EMBL" id="MBC8577972.1"/>
    </source>
</evidence>
<dbReference type="PANTHER" id="PTHR30614:SF0">
    <property type="entry name" value="L-CYSTINE TRANSPORT SYSTEM PERMEASE PROTEIN TCYL"/>
    <property type="match status" value="1"/>
</dbReference>
<feature type="domain" description="ABC transmembrane type-1" evidence="9">
    <location>
        <begin position="22"/>
        <end position="209"/>
    </location>
</feature>
<dbReference type="GO" id="GO:0006865">
    <property type="term" value="P:amino acid transport"/>
    <property type="evidence" value="ECO:0007669"/>
    <property type="project" value="UniProtKB-KW"/>
</dbReference>
<evidence type="ECO:0000256" key="3">
    <source>
        <dbReference type="ARBA" id="ARBA00022475"/>
    </source>
</evidence>
<dbReference type="PROSITE" id="PS50928">
    <property type="entry name" value="ABC_TM1"/>
    <property type="match status" value="1"/>
</dbReference>
<organism evidence="10 11">
    <name type="scientific">Zhenhengia yiwuensis</name>
    <dbReference type="NCBI Taxonomy" id="2763666"/>
    <lineage>
        <taxon>Bacteria</taxon>
        <taxon>Bacillati</taxon>
        <taxon>Bacillota</taxon>
        <taxon>Clostridia</taxon>
        <taxon>Lachnospirales</taxon>
        <taxon>Lachnospiraceae</taxon>
        <taxon>Zhenhengia</taxon>
    </lineage>
</organism>
<evidence type="ECO:0000256" key="2">
    <source>
        <dbReference type="ARBA" id="ARBA00022448"/>
    </source>
</evidence>
<evidence type="ECO:0000256" key="1">
    <source>
        <dbReference type="ARBA" id="ARBA00004651"/>
    </source>
</evidence>
<keyword evidence="7 8" id="KW-0472">Membrane</keyword>
<comment type="caution">
    <text evidence="10">The sequence shown here is derived from an EMBL/GenBank/DDBJ whole genome shotgun (WGS) entry which is preliminary data.</text>
</comment>
<keyword evidence="6 8" id="KW-1133">Transmembrane helix</keyword>
<feature type="transmembrane region" description="Helical" evidence="8">
    <location>
        <begin position="188"/>
        <end position="212"/>
    </location>
</feature>
<dbReference type="Pfam" id="PF00528">
    <property type="entry name" value="BPD_transp_1"/>
    <property type="match status" value="1"/>
</dbReference>
<keyword evidence="2 8" id="KW-0813">Transport</keyword>
<evidence type="ECO:0000256" key="8">
    <source>
        <dbReference type="RuleBase" id="RU363032"/>
    </source>
</evidence>
<evidence type="ECO:0000313" key="11">
    <source>
        <dbReference type="Proteomes" id="UP000655830"/>
    </source>
</evidence>
<dbReference type="Proteomes" id="UP000655830">
    <property type="component" value="Unassembled WGS sequence"/>
</dbReference>
<dbReference type="InterPro" id="IPR043429">
    <property type="entry name" value="ArtM/GltK/GlnP/TcyL/YhdX-like"/>
</dbReference>
<dbReference type="GO" id="GO:0022857">
    <property type="term" value="F:transmembrane transporter activity"/>
    <property type="evidence" value="ECO:0007669"/>
    <property type="project" value="InterPro"/>
</dbReference>
<dbReference type="InterPro" id="IPR000515">
    <property type="entry name" value="MetI-like"/>
</dbReference>
<evidence type="ECO:0000256" key="5">
    <source>
        <dbReference type="ARBA" id="ARBA00022970"/>
    </source>
</evidence>
<feature type="transmembrane region" description="Helical" evidence="8">
    <location>
        <begin position="91"/>
        <end position="110"/>
    </location>
</feature>